<proteinExistence type="inferred from homology"/>
<dbReference type="GO" id="GO:0000462">
    <property type="term" value="P:maturation of SSU-rRNA from tricistronic rRNA transcript (SSU-rRNA, 5.8S rRNA, LSU-rRNA)"/>
    <property type="evidence" value="ECO:0007669"/>
    <property type="project" value="TreeGrafter"/>
</dbReference>
<dbReference type="InParanoid" id="K3WST8"/>
<feature type="region of interest" description="Disordered" evidence="5">
    <location>
        <begin position="484"/>
        <end position="505"/>
    </location>
</feature>
<feature type="region of interest" description="Disordered" evidence="5">
    <location>
        <begin position="349"/>
        <end position="382"/>
    </location>
</feature>
<dbReference type="Pfam" id="PF04000">
    <property type="entry name" value="Sas10_Utp3"/>
    <property type="match status" value="1"/>
</dbReference>
<evidence type="ECO:0000256" key="2">
    <source>
        <dbReference type="ARBA" id="ARBA00010979"/>
    </source>
</evidence>
<comment type="similarity">
    <text evidence="2">Belongs to the SAS10 family.</text>
</comment>
<evidence type="ECO:0000259" key="6">
    <source>
        <dbReference type="Pfam" id="PF09368"/>
    </source>
</evidence>
<keyword evidence="4" id="KW-0539">Nucleus</keyword>
<keyword evidence="8" id="KW-1185">Reference proteome</keyword>
<feature type="compositionally biased region" description="Acidic residues" evidence="5">
    <location>
        <begin position="151"/>
        <end position="178"/>
    </location>
</feature>
<dbReference type="STRING" id="431595.K3WST8"/>
<comment type="subcellular location">
    <subcellularLocation>
        <location evidence="1">Nucleus</location>
    </subcellularLocation>
</comment>
<keyword evidence="3" id="KW-0597">Phosphoprotein</keyword>
<dbReference type="Pfam" id="PF09368">
    <property type="entry name" value="Sas10"/>
    <property type="match status" value="1"/>
</dbReference>
<feature type="compositionally biased region" description="Acidic residues" evidence="5">
    <location>
        <begin position="71"/>
        <end position="97"/>
    </location>
</feature>
<dbReference type="EnsemblProtists" id="PYU1_T008032">
    <property type="protein sequence ID" value="PYU1_T008032"/>
    <property type="gene ID" value="PYU1_G008016"/>
</dbReference>
<dbReference type="AlphaFoldDB" id="K3WST8"/>
<feature type="compositionally biased region" description="Acidic residues" evidence="5">
    <location>
        <begin position="126"/>
        <end position="141"/>
    </location>
</feature>
<name>K3WST8_GLOUD</name>
<evidence type="ECO:0000256" key="5">
    <source>
        <dbReference type="SAM" id="MobiDB-lite"/>
    </source>
</evidence>
<dbReference type="EMBL" id="GL376617">
    <property type="status" value="NOT_ANNOTATED_CDS"/>
    <property type="molecule type" value="Genomic_DNA"/>
</dbReference>
<sequence length="505" mass="56700">MGRKKRHTSRTGDGGGELRLAKQRAAAAEREQKEAELAFYDDPSDDENNSEDVDSDGSEYGNGQEALELGGSDDEEEDSEDDEDDVDDDSDNAEDFEGEKKKILQMDGKWGNSKKNFYSADTAEFELDSDEEAAKDEEDAALELQRKQAEMMDEEDFGFGDDVDEDDDADEQSDDVPVDDEDLVGAQLADISMLVDQGDGSSIEQVHKDFSKMSKKDKLQIVNQSAPELLGLMAELENTMKELKEVITPAILKLKDICRKTKGYNTGLQYLVTRQNLMLNYVSNISFYMLLRAEGKSVVDHPVLQHLLALKKQMNKMQSVDEAVEAQLSDLLTKEFPVQVDDGMSKFFASSTKEKKQQQQTSQTALAVSTSPKKQKKTVSKVSKAEKEEAAKFYEAALREKAAVQQTKKEFYSHEQPGLESSDEDSDMEDAKRGASYEIIKNRGLKAHKSKLNRNPRVKKRMQFRKAVIRRKGQVRDVRVGEASKYGGETTGIKANLTRSRKIRN</sequence>
<evidence type="ECO:0000256" key="1">
    <source>
        <dbReference type="ARBA" id="ARBA00004123"/>
    </source>
</evidence>
<accession>K3WST8</accession>
<dbReference type="InterPro" id="IPR018972">
    <property type="entry name" value="Sas10_C_dom"/>
</dbReference>
<feature type="compositionally biased region" description="Acidic residues" evidence="5">
    <location>
        <begin position="42"/>
        <end position="57"/>
    </location>
</feature>
<dbReference type="VEuPathDB" id="FungiDB:PYU1_G008016"/>
<organism evidence="7 8">
    <name type="scientific">Globisporangium ultimum (strain ATCC 200006 / CBS 805.95 / DAOM BR144)</name>
    <name type="common">Pythium ultimum</name>
    <dbReference type="NCBI Taxonomy" id="431595"/>
    <lineage>
        <taxon>Eukaryota</taxon>
        <taxon>Sar</taxon>
        <taxon>Stramenopiles</taxon>
        <taxon>Oomycota</taxon>
        <taxon>Peronosporomycetes</taxon>
        <taxon>Pythiales</taxon>
        <taxon>Pythiaceae</taxon>
        <taxon>Globisporangium</taxon>
    </lineage>
</organism>
<evidence type="ECO:0000256" key="4">
    <source>
        <dbReference type="ARBA" id="ARBA00023242"/>
    </source>
</evidence>
<reference evidence="7" key="3">
    <citation type="submission" date="2015-02" db="UniProtKB">
        <authorList>
            <consortium name="EnsemblProtists"/>
        </authorList>
    </citation>
    <scope>IDENTIFICATION</scope>
    <source>
        <strain evidence="7">DAOM BR144</strain>
    </source>
</reference>
<dbReference type="HOGENOM" id="CLU_025161_1_0_1"/>
<feature type="region of interest" description="Disordered" evidence="5">
    <location>
        <begin position="1"/>
        <end position="105"/>
    </location>
</feature>
<feature type="compositionally biased region" description="Low complexity" evidence="5">
    <location>
        <begin position="358"/>
        <end position="372"/>
    </location>
</feature>
<feature type="region of interest" description="Disordered" evidence="5">
    <location>
        <begin position="408"/>
        <end position="429"/>
    </location>
</feature>
<reference evidence="8" key="1">
    <citation type="journal article" date="2010" name="Genome Biol.">
        <title>Genome sequence of the necrotrophic plant pathogen Pythium ultimum reveals original pathogenicity mechanisms and effector repertoire.</title>
        <authorList>
            <person name="Levesque C.A."/>
            <person name="Brouwer H."/>
            <person name="Cano L."/>
            <person name="Hamilton J.P."/>
            <person name="Holt C."/>
            <person name="Huitema E."/>
            <person name="Raffaele S."/>
            <person name="Robideau G.P."/>
            <person name="Thines M."/>
            <person name="Win J."/>
            <person name="Zerillo M.M."/>
            <person name="Beakes G.W."/>
            <person name="Boore J.L."/>
            <person name="Busam D."/>
            <person name="Dumas B."/>
            <person name="Ferriera S."/>
            <person name="Fuerstenberg S.I."/>
            <person name="Gachon C.M."/>
            <person name="Gaulin E."/>
            <person name="Govers F."/>
            <person name="Grenville-Briggs L."/>
            <person name="Horner N."/>
            <person name="Hostetler J."/>
            <person name="Jiang R.H."/>
            <person name="Johnson J."/>
            <person name="Krajaejun T."/>
            <person name="Lin H."/>
            <person name="Meijer H.J."/>
            <person name="Moore B."/>
            <person name="Morris P."/>
            <person name="Phuntmart V."/>
            <person name="Puiu D."/>
            <person name="Shetty J."/>
            <person name="Stajich J.E."/>
            <person name="Tripathy S."/>
            <person name="Wawra S."/>
            <person name="van West P."/>
            <person name="Whitty B.R."/>
            <person name="Coutinho P.M."/>
            <person name="Henrissat B."/>
            <person name="Martin F."/>
            <person name="Thomas P.D."/>
            <person name="Tyler B.M."/>
            <person name="De Vries R.P."/>
            <person name="Kamoun S."/>
            <person name="Yandell M."/>
            <person name="Tisserat N."/>
            <person name="Buell C.R."/>
        </authorList>
    </citation>
    <scope>NUCLEOTIDE SEQUENCE</scope>
    <source>
        <strain evidence="8">DAOM:BR144</strain>
    </source>
</reference>
<dbReference type="OMA" id="EEYIRPQ"/>
<feature type="compositionally biased region" description="Basic and acidic residues" evidence="5">
    <location>
        <begin position="27"/>
        <end position="36"/>
    </location>
</feature>
<dbReference type="PANTHER" id="PTHR13237:SF8">
    <property type="entry name" value="SOMETHING ABOUT SILENCING PROTEIN 10"/>
    <property type="match status" value="1"/>
</dbReference>
<reference evidence="8" key="2">
    <citation type="submission" date="2010-04" db="EMBL/GenBank/DDBJ databases">
        <authorList>
            <person name="Buell R."/>
            <person name="Hamilton J."/>
            <person name="Hostetler J."/>
        </authorList>
    </citation>
    <scope>NUCLEOTIDE SEQUENCE [LARGE SCALE GENOMIC DNA]</scope>
    <source>
        <strain evidence="8">DAOM:BR144</strain>
    </source>
</reference>
<feature type="region of interest" description="Disordered" evidence="5">
    <location>
        <begin position="126"/>
        <end position="178"/>
    </location>
</feature>
<dbReference type="Proteomes" id="UP000019132">
    <property type="component" value="Unassembled WGS sequence"/>
</dbReference>
<evidence type="ECO:0000256" key="3">
    <source>
        <dbReference type="ARBA" id="ARBA00022553"/>
    </source>
</evidence>
<dbReference type="GO" id="GO:0032040">
    <property type="term" value="C:small-subunit processome"/>
    <property type="evidence" value="ECO:0007669"/>
    <property type="project" value="TreeGrafter"/>
</dbReference>
<dbReference type="eggNOG" id="KOG3118">
    <property type="taxonomic scope" value="Eukaryota"/>
</dbReference>
<feature type="domain" description="Sas10 C-terminal" evidence="6">
    <location>
        <begin position="429"/>
        <end position="503"/>
    </location>
</feature>
<evidence type="ECO:0000313" key="8">
    <source>
        <dbReference type="Proteomes" id="UP000019132"/>
    </source>
</evidence>
<evidence type="ECO:0000313" key="7">
    <source>
        <dbReference type="EnsemblProtists" id="PYU1_T008032"/>
    </source>
</evidence>
<protein>
    <recommendedName>
        <fullName evidence="6">Sas10 C-terminal domain-containing protein</fullName>
    </recommendedName>
</protein>
<dbReference type="InterPro" id="IPR007146">
    <property type="entry name" value="Sas10/Utp3/C1D"/>
</dbReference>
<dbReference type="PANTHER" id="PTHR13237">
    <property type="entry name" value="SOMETHING ABOUT SILENCING PROTEIN 10-RELATED"/>
    <property type="match status" value="1"/>
</dbReference>